<dbReference type="PANTHER" id="PTHR15462:SF8">
    <property type="entry name" value="SERINE PROTEASE"/>
    <property type="match status" value="1"/>
</dbReference>
<dbReference type="GO" id="GO:0004252">
    <property type="term" value="F:serine-type endopeptidase activity"/>
    <property type="evidence" value="ECO:0007669"/>
    <property type="project" value="InterPro"/>
</dbReference>
<keyword evidence="3 6" id="KW-0732">Signal</keyword>
<dbReference type="EC" id="3.4.21.-" evidence="6"/>
<dbReference type="PANTHER" id="PTHR15462">
    <property type="entry name" value="SERINE PROTEASE"/>
    <property type="match status" value="1"/>
</dbReference>
<comment type="similarity">
    <text evidence="1 6">Belongs to the peptidase S1B family.</text>
</comment>
<dbReference type="Gene3D" id="2.40.10.10">
    <property type="entry name" value="Trypsin-like serine proteases"/>
    <property type="match status" value="2"/>
</dbReference>
<name>A0A9W8PES2_9HYPO</name>
<evidence type="ECO:0000313" key="8">
    <source>
        <dbReference type="EMBL" id="KAJ4003624.1"/>
    </source>
</evidence>
<dbReference type="Pfam" id="PF00089">
    <property type="entry name" value="Trypsin"/>
    <property type="match status" value="1"/>
</dbReference>
<keyword evidence="4 6" id="KW-0378">Hydrolase</keyword>
<accession>A0A9W8PES2</accession>
<evidence type="ECO:0000256" key="1">
    <source>
        <dbReference type="ARBA" id="ARBA00008764"/>
    </source>
</evidence>
<dbReference type="InterPro" id="IPR008256">
    <property type="entry name" value="Peptidase_S1B"/>
</dbReference>
<feature type="chain" id="PRO_5041013335" description="Serine protease" evidence="6">
    <location>
        <begin position="23"/>
        <end position="264"/>
    </location>
</feature>
<feature type="signal peptide" evidence="6">
    <location>
        <begin position="1"/>
        <end position="22"/>
    </location>
</feature>
<organism evidence="8 9">
    <name type="scientific">Fusarium irregulare</name>
    <dbReference type="NCBI Taxonomy" id="2494466"/>
    <lineage>
        <taxon>Eukaryota</taxon>
        <taxon>Fungi</taxon>
        <taxon>Dikarya</taxon>
        <taxon>Ascomycota</taxon>
        <taxon>Pezizomycotina</taxon>
        <taxon>Sordariomycetes</taxon>
        <taxon>Hypocreomycetidae</taxon>
        <taxon>Hypocreales</taxon>
        <taxon>Nectriaceae</taxon>
        <taxon>Fusarium</taxon>
        <taxon>Fusarium incarnatum-equiseti species complex</taxon>
    </lineage>
</organism>
<dbReference type="InterPro" id="IPR001254">
    <property type="entry name" value="Trypsin_dom"/>
</dbReference>
<keyword evidence="5 6" id="KW-0720">Serine protease</keyword>
<dbReference type="GO" id="GO:0006508">
    <property type="term" value="P:proteolysis"/>
    <property type="evidence" value="ECO:0007669"/>
    <property type="project" value="UniProtKB-KW"/>
</dbReference>
<evidence type="ECO:0000313" key="9">
    <source>
        <dbReference type="Proteomes" id="UP001152130"/>
    </source>
</evidence>
<sequence length="264" mass="29027">MLFNLKHYTTLAILASVGAVSSAPVEDVGPVPNMTVLSVSDLIPYRNYTVPSLAVYGEESRHPWPSTQYPFSAIQQLTFAGISCTVSVVGPRHLLTARHCIPEKYMGKRVELNHAGTANIIHVLMLEETEDCDNLKDDFAVLVMDQPIFERFGYLGIRTIDCESQMHTPKFENAGFPVMDHEMQRIHQNGVSVLGCYSCDGQNALIGTDADADKGQSGGPLYTVENGVGWQYGVMSHAHLFKGTVFAGGNHLTELVAMARHRYP</sequence>
<dbReference type="InterPro" id="IPR050966">
    <property type="entry name" value="Glutamyl_endopeptidase"/>
</dbReference>
<evidence type="ECO:0000256" key="4">
    <source>
        <dbReference type="ARBA" id="ARBA00022801"/>
    </source>
</evidence>
<evidence type="ECO:0000256" key="6">
    <source>
        <dbReference type="RuleBase" id="RU004296"/>
    </source>
</evidence>
<dbReference type="PRINTS" id="PR00839">
    <property type="entry name" value="V8PROTEASE"/>
</dbReference>
<feature type="domain" description="Peptidase S1" evidence="7">
    <location>
        <begin position="67"/>
        <end position="236"/>
    </location>
</feature>
<keyword evidence="2 6" id="KW-0645">Protease</keyword>
<dbReference type="Proteomes" id="UP001152130">
    <property type="component" value="Unassembled WGS sequence"/>
</dbReference>
<dbReference type="InterPro" id="IPR009003">
    <property type="entry name" value="Peptidase_S1_PA"/>
</dbReference>
<reference evidence="8" key="1">
    <citation type="submission" date="2022-10" db="EMBL/GenBank/DDBJ databases">
        <title>Fusarium specimens isolated from Avocado Roots.</title>
        <authorList>
            <person name="Stajich J."/>
            <person name="Roper C."/>
            <person name="Heimlech-Rivalta G."/>
        </authorList>
    </citation>
    <scope>NUCLEOTIDE SEQUENCE</scope>
    <source>
        <strain evidence="8">CF00143</strain>
    </source>
</reference>
<evidence type="ECO:0000259" key="7">
    <source>
        <dbReference type="Pfam" id="PF00089"/>
    </source>
</evidence>
<dbReference type="InterPro" id="IPR043504">
    <property type="entry name" value="Peptidase_S1_PA_chymotrypsin"/>
</dbReference>
<dbReference type="AlphaFoldDB" id="A0A9W8PES2"/>
<keyword evidence="9" id="KW-1185">Reference proteome</keyword>
<proteinExistence type="inferred from homology"/>
<comment type="caution">
    <text evidence="8">The sequence shown here is derived from an EMBL/GenBank/DDBJ whole genome shotgun (WGS) entry which is preliminary data.</text>
</comment>
<dbReference type="SUPFAM" id="SSF50494">
    <property type="entry name" value="Trypsin-like serine proteases"/>
    <property type="match status" value="1"/>
</dbReference>
<dbReference type="EMBL" id="JAPDHF010000026">
    <property type="protein sequence ID" value="KAJ4003624.1"/>
    <property type="molecule type" value="Genomic_DNA"/>
</dbReference>
<gene>
    <name evidence="8" type="ORF">NW766_012074</name>
</gene>
<evidence type="ECO:0000256" key="2">
    <source>
        <dbReference type="ARBA" id="ARBA00022670"/>
    </source>
</evidence>
<protein>
    <recommendedName>
        <fullName evidence="6">Serine protease</fullName>
        <ecNumber evidence="6">3.4.21.-</ecNumber>
    </recommendedName>
</protein>
<evidence type="ECO:0000256" key="5">
    <source>
        <dbReference type="ARBA" id="ARBA00022825"/>
    </source>
</evidence>
<evidence type="ECO:0000256" key="3">
    <source>
        <dbReference type="ARBA" id="ARBA00022729"/>
    </source>
</evidence>
<dbReference type="OrthoDB" id="10037376at2759"/>